<sequence length="1009" mass="112073">MEDKSLSPTPAMPASGPPGPPGRSRSRRRLNVSSPPKAQKTVRSPPKKKNVNFASVTAPSQDAELSASCSFGSSHSSGSTLDRRLTRSASKRWLKVYESSGPMLQNEAPVASTSMLPPPQPTVPLVRATTCGVTTRLRDSTARNGNTDVNRISQNFFKRLSFDQISNTSDYGTASEHSRKCSVASGGMSPVSDSGHSCASISGIESLGTSSCDEAPPPQVGAMEWAHQPWVGESVDLRRPHVTVHTVEGVTAFIPDLNQSQYTGDFSVTIKADVGGVKMYRPPICSSLRVHHISPIVSMGPHGVQFHENLPVMLVLPLSIEPSDEEWISCLYSNTEAGCQPSWERLPRKDYSYRNGSVVITTNHFSLFTVVLEEPYPEVMKRIRRRTGGRLLLNEVPGVEVVFPHGSLDQDLDAYLRVLYNQEPMLNSGEEAAHIHGALASPVIMLGPHGHAFSTRREPVRIKLPIPHYHEIRARFGNVGLTVWQSSTSEGEPTCWQRLESSLLQIEPPVAGLNVVVVSFAVHHFSFFKVVWDLLSTSLTEAKMGMSYFYPYISFSMMCQAFMEESNEARFGLEVICYRSDKTLPEQTNYRHRVGASTKPKLVRPGRILVRLKSQMFEADIDAGEDSAMSKEEPDFRGRDFEKQYACRFKQNVNIESGTFGKVIVERVSTTGTKNDPLFEFNLNKSDAGHEVLQPMGSERWTAFAMKELASTLQITEGHNWKKFAQHIGFTKSEIKTKFQYSPDPFLAIMNMYGSRGGTPEEFMQALYAVSRDLNLNAGMSGGSLSDMNSSSQSSTGSKGSGSRDSGSRHSRGSGNRFGGLWGYRPWGQVNNDSDSDSMPADAKEGARKRSHPSLEKKNSGASSSAKRRKFSDVSETVSSGSEGDEDNSDQEAEKSNNRHIKNKRRLSDKDMWRISTGIARKDWRFLGRTLGIEERVLVDLEHQYQPVGFRECAYQMLLEWKGCKPRKCTFGNLYSALIRENMVEIAKHMVKILPNGEEDARERDFNDQ</sequence>
<dbReference type="Gene3D" id="1.10.533.10">
    <property type="entry name" value="Death Domain, Fas"/>
    <property type="match status" value="2"/>
</dbReference>
<reference evidence="5" key="1">
    <citation type="submission" date="2025-08" db="UniProtKB">
        <authorList>
            <consortium name="RefSeq"/>
        </authorList>
    </citation>
    <scope>IDENTIFICATION</scope>
    <source>
        <tissue evidence="5">Total insect</tissue>
    </source>
</reference>
<evidence type="ECO:0000259" key="3">
    <source>
        <dbReference type="PROSITE" id="PS51145"/>
    </source>
</evidence>
<proteinExistence type="predicted"/>
<dbReference type="RefSeq" id="XP_034247317.1">
    <property type="nucleotide sequence ID" value="XM_034391426.1"/>
</dbReference>
<feature type="region of interest" description="Disordered" evidence="1">
    <location>
        <begin position="781"/>
        <end position="903"/>
    </location>
</feature>
<dbReference type="InterPro" id="IPR000488">
    <property type="entry name" value="Death_dom"/>
</dbReference>
<dbReference type="KEGG" id="tpal:117649048"/>
<dbReference type="CDD" id="cd01670">
    <property type="entry name" value="Death"/>
    <property type="match status" value="1"/>
</dbReference>
<dbReference type="PROSITE" id="PS51145">
    <property type="entry name" value="ZU5"/>
    <property type="match status" value="1"/>
</dbReference>
<dbReference type="Proteomes" id="UP000515158">
    <property type="component" value="Unplaced"/>
</dbReference>
<dbReference type="InParanoid" id="A0A6P8ZDA6"/>
<dbReference type="InterPro" id="IPR011029">
    <property type="entry name" value="DEATH-like_dom_sf"/>
</dbReference>
<dbReference type="OrthoDB" id="1394818at2759"/>
<name>A0A6P8ZDA6_THRPL</name>
<feature type="compositionally biased region" description="Basic and acidic residues" evidence="1">
    <location>
        <begin position="842"/>
        <end position="859"/>
    </location>
</feature>
<dbReference type="Pfam" id="PF00791">
    <property type="entry name" value="ZU5"/>
    <property type="match status" value="1"/>
</dbReference>
<dbReference type="Pfam" id="PF00531">
    <property type="entry name" value="Death"/>
    <property type="match status" value="1"/>
</dbReference>
<dbReference type="AlphaFoldDB" id="A0A6P8ZDA6"/>
<dbReference type="Gene3D" id="2.60.220.30">
    <property type="match status" value="2"/>
</dbReference>
<organism evidence="5">
    <name type="scientific">Thrips palmi</name>
    <name type="common">Melon thrips</name>
    <dbReference type="NCBI Taxonomy" id="161013"/>
    <lineage>
        <taxon>Eukaryota</taxon>
        <taxon>Metazoa</taxon>
        <taxon>Ecdysozoa</taxon>
        <taxon>Arthropoda</taxon>
        <taxon>Hexapoda</taxon>
        <taxon>Insecta</taxon>
        <taxon>Pterygota</taxon>
        <taxon>Neoptera</taxon>
        <taxon>Paraneoptera</taxon>
        <taxon>Thysanoptera</taxon>
        <taxon>Terebrantia</taxon>
        <taxon>Thripoidea</taxon>
        <taxon>Thripidae</taxon>
        <taxon>Thrips</taxon>
    </lineage>
</organism>
<dbReference type="GO" id="GO:0007165">
    <property type="term" value="P:signal transduction"/>
    <property type="evidence" value="ECO:0007669"/>
    <property type="project" value="InterPro"/>
</dbReference>
<dbReference type="InterPro" id="IPR000906">
    <property type="entry name" value="ZU5_dom"/>
</dbReference>
<dbReference type="PROSITE" id="PS50017">
    <property type="entry name" value="DEATH_DOMAIN"/>
    <property type="match status" value="1"/>
</dbReference>
<feature type="domain" description="ZU5" evidence="3">
    <location>
        <begin position="378"/>
        <end position="534"/>
    </location>
</feature>
<dbReference type="GeneID" id="117649048"/>
<feature type="region of interest" description="Disordered" evidence="1">
    <location>
        <begin position="1"/>
        <end position="52"/>
    </location>
</feature>
<protein>
    <submittedName>
        <fullName evidence="5">Uncharacterized protein LOC117649048</fullName>
    </submittedName>
</protein>
<evidence type="ECO:0000313" key="4">
    <source>
        <dbReference type="Proteomes" id="UP000515158"/>
    </source>
</evidence>
<gene>
    <name evidence="5" type="primary">LOC117649048</name>
</gene>
<evidence type="ECO:0000256" key="1">
    <source>
        <dbReference type="SAM" id="MobiDB-lite"/>
    </source>
</evidence>
<evidence type="ECO:0000313" key="5">
    <source>
        <dbReference type="RefSeq" id="XP_034247317.1"/>
    </source>
</evidence>
<feature type="compositionally biased region" description="Low complexity" evidence="1">
    <location>
        <begin position="783"/>
        <end position="805"/>
    </location>
</feature>
<evidence type="ECO:0000259" key="2">
    <source>
        <dbReference type="PROSITE" id="PS50017"/>
    </source>
</evidence>
<accession>A0A6P8ZDA6</accession>
<keyword evidence="4" id="KW-1185">Reference proteome</keyword>
<feature type="domain" description="Death" evidence="2">
    <location>
        <begin position="923"/>
        <end position="994"/>
    </location>
</feature>
<dbReference type="SUPFAM" id="SSF47986">
    <property type="entry name" value="DEATH domain"/>
    <property type="match status" value="2"/>
</dbReference>